<keyword evidence="4" id="KW-1185">Reference proteome</keyword>
<name>A0ABN1I7J4_9GAMM</name>
<feature type="domain" description="Putative DNA-binding" evidence="1">
    <location>
        <begin position="13"/>
        <end position="96"/>
    </location>
</feature>
<comment type="caution">
    <text evidence="3">The sequence shown here is derived from an EMBL/GenBank/DDBJ whole genome shotgun (WGS) entry which is preliminary data.</text>
</comment>
<dbReference type="Proteomes" id="UP001499915">
    <property type="component" value="Unassembled WGS sequence"/>
</dbReference>
<dbReference type="InterPro" id="IPR044922">
    <property type="entry name" value="DUF2063_N_sf"/>
</dbReference>
<dbReference type="InterPro" id="IPR054098">
    <property type="entry name" value="NGO1945-like_C"/>
</dbReference>
<dbReference type="Pfam" id="PF22106">
    <property type="entry name" value="NGO1945_C"/>
    <property type="match status" value="1"/>
</dbReference>
<evidence type="ECO:0000259" key="2">
    <source>
        <dbReference type="Pfam" id="PF22106"/>
    </source>
</evidence>
<sequence>MTASVPEPDFIRRQRRFADQIRNPEQPLPEGVEARRMQVYVDLFFNNIAGFLEGAFPVYRSLCSDVFWQAEVRRFMQEYGSESPLFRDLAQAYRDYVDNTRTPQPEDPPFLQELLHYEWVELALDIAEEDPFADWPTAKLNTAQLLQQHPVVSPLAWSLGYQWPVHRISAEFRPDEAPEQLSWLLVYRNREDRVKFIELNAVSARLLWLLNEHPEISGARVLEQIADELPQIPRDNIIQGGLELLQQFLRDGIVLGTTRCLEPNPDTEAGICKEVTS</sequence>
<evidence type="ECO:0000259" key="1">
    <source>
        <dbReference type="Pfam" id="PF09836"/>
    </source>
</evidence>
<evidence type="ECO:0000313" key="4">
    <source>
        <dbReference type="Proteomes" id="UP001499915"/>
    </source>
</evidence>
<dbReference type="EMBL" id="BAAAET010000003">
    <property type="protein sequence ID" value="GAA0695045.1"/>
    <property type="molecule type" value="Genomic_DNA"/>
</dbReference>
<dbReference type="Gene3D" id="1.10.150.690">
    <property type="entry name" value="DUF2063"/>
    <property type="match status" value="1"/>
</dbReference>
<dbReference type="Pfam" id="PF09836">
    <property type="entry name" value="DUF2063"/>
    <property type="match status" value="1"/>
</dbReference>
<evidence type="ECO:0000313" key="3">
    <source>
        <dbReference type="EMBL" id="GAA0695045.1"/>
    </source>
</evidence>
<proteinExistence type="predicted"/>
<gene>
    <name evidence="3" type="ORF">GCM10009104_23300</name>
</gene>
<organism evidence="3 4">
    <name type="scientific">Marinobacterium maritimum</name>
    <dbReference type="NCBI Taxonomy" id="500162"/>
    <lineage>
        <taxon>Bacteria</taxon>
        <taxon>Pseudomonadati</taxon>
        <taxon>Pseudomonadota</taxon>
        <taxon>Gammaproteobacteria</taxon>
        <taxon>Oceanospirillales</taxon>
        <taxon>Oceanospirillaceae</taxon>
        <taxon>Marinobacterium</taxon>
    </lineage>
</organism>
<dbReference type="RefSeq" id="WP_343806113.1">
    <property type="nucleotide sequence ID" value="NZ_BAAAET010000003.1"/>
</dbReference>
<dbReference type="Gene3D" id="3.90.930.50">
    <property type="match status" value="1"/>
</dbReference>
<accession>A0ABN1I7J4</accession>
<protein>
    <submittedName>
        <fullName evidence="3">DUF2063 domain-containing protein</fullName>
    </submittedName>
</protein>
<dbReference type="InterPro" id="IPR018640">
    <property type="entry name" value="DUF2063"/>
</dbReference>
<reference evidence="3 4" key="1">
    <citation type="journal article" date="2019" name="Int. J. Syst. Evol. Microbiol.">
        <title>The Global Catalogue of Microorganisms (GCM) 10K type strain sequencing project: providing services to taxonomists for standard genome sequencing and annotation.</title>
        <authorList>
            <consortium name="The Broad Institute Genomics Platform"/>
            <consortium name="The Broad Institute Genome Sequencing Center for Infectious Disease"/>
            <person name="Wu L."/>
            <person name="Ma J."/>
        </authorList>
    </citation>
    <scope>NUCLEOTIDE SEQUENCE [LARGE SCALE GENOMIC DNA]</scope>
    <source>
        <strain evidence="3 4">JCM 15134</strain>
    </source>
</reference>
<feature type="domain" description="NGO1945-like C-terminal" evidence="2">
    <location>
        <begin position="153"/>
        <end position="249"/>
    </location>
</feature>